<protein>
    <recommendedName>
        <fullName evidence="4">EamA domain-containing protein</fullName>
    </recommendedName>
</protein>
<comment type="caution">
    <text evidence="2">The sequence shown here is derived from an EMBL/GenBank/DDBJ whole genome shotgun (WGS) entry which is preliminary data.</text>
</comment>
<feature type="non-terminal residue" evidence="2">
    <location>
        <position position="86"/>
    </location>
</feature>
<dbReference type="AlphaFoldDB" id="A0A2M7QCD1"/>
<keyword evidence="1" id="KW-0472">Membrane</keyword>
<feature type="transmembrane region" description="Helical" evidence="1">
    <location>
        <begin position="66"/>
        <end position="85"/>
    </location>
</feature>
<keyword evidence="1" id="KW-0812">Transmembrane</keyword>
<proteinExistence type="predicted"/>
<evidence type="ECO:0000256" key="1">
    <source>
        <dbReference type="SAM" id="Phobius"/>
    </source>
</evidence>
<name>A0A2M7QCD1_9BACT</name>
<reference evidence="3" key="1">
    <citation type="submission" date="2017-09" db="EMBL/GenBank/DDBJ databases">
        <title>Depth-based differentiation of microbial function through sediment-hosted aquifers and enrichment of novel symbionts in the deep terrestrial subsurface.</title>
        <authorList>
            <person name="Probst A.J."/>
            <person name="Ladd B."/>
            <person name="Jarett J.K."/>
            <person name="Geller-Mcgrath D.E."/>
            <person name="Sieber C.M.K."/>
            <person name="Emerson J.B."/>
            <person name="Anantharaman K."/>
            <person name="Thomas B.C."/>
            <person name="Malmstrom R."/>
            <person name="Stieglmeier M."/>
            <person name="Klingl A."/>
            <person name="Woyke T."/>
            <person name="Ryan C.M."/>
            <person name="Banfield J.F."/>
        </authorList>
    </citation>
    <scope>NUCLEOTIDE SEQUENCE [LARGE SCALE GENOMIC DNA]</scope>
</reference>
<evidence type="ECO:0008006" key="4">
    <source>
        <dbReference type="Google" id="ProtNLM"/>
    </source>
</evidence>
<feature type="transmembrane region" description="Helical" evidence="1">
    <location>
        <begin position="6"/>
        <end position="23"/>
    </location>
</feature>
<evidence type="ECO:0000313" key="3">
    <source>
        <dbReference type="Proteomes" id="UP000230108"/>
    </source>
</evidence>
<dbReference type="Proteomes" id="UP000230108">
    <property type="component" value="Unassembled WGS sequence"/>
</dbReference>
<feature type="transmembrane region" description="Helical" evidence="1">
    <location>
        <begin position="35"/>
        <end position="54"/>
    </location>
</feature>
<accession>A0A2M7QCD1</accession>
<dbReference type="EMBL" id="PFLF01000076">
    <property type="protein sequence ID" value="PIY68885.1"/>
    <property type="molecule type" value="Genomic_DNA"/>
</dbReference>
<evidence type="ECO:0000313" key="2">
    <source>
        <dbReference type="EMBL" id="PIY68885.1"/>
    </source>
</evidence>
<gene>
    <name evidence="2" type="ORF">COY90_03590</name>
</gene>
<keyword evidence="1" id="KW-1133">Transmembrane helix</keyword>
<organism evidence="2 3">
    <name type="scientific">Candidatus Roizmanbacteria bacterium CG_4_10_14_0_8_um_filter_39_9</name>
    <dbReference type="NCBI Taxonomy" id="1974829"/>
    <lineage>
        <taxon>Bacteria</taxon>
        <taxon>Candidatus Roizmaniibacteriota</taxon>
    </lineage>
</organism>
<sequence>MFQPWHFLAFASIITGSVASLYVRVMMKNDENDPVLFMIVFQFMLSAIVFIFALTRGFVFPPLIEMWPQFLLSAVLYAIGSLSNFY</sequence>